<keyword evidence="8 15" id="KW-0406">Ion transport</keyword>
<evidence type="ECO:0000256" key="12">
    <source>
        <dbReference type="ARBA" id="ARBA00025614"/>
    </source>
</evidence>
<feature type="coiled-coil region" evidence="17">
    <location>
        <begin position="44"/>
        <end position="71"/>
    </location>
</feature>
<keyword evidence="7 15" id="KW-1133">Transmembrane helix</keyword>
<keyword evidence="9 15" id="KW-0472">Membrane</keyword>
<evidence type="ECO:0000256" key="11">
    <source>
        <dbReference type="ARBA" id="ARBA00025198"/>
    </source>
</evidence>
<dbReference type="GO" id="GO:0012505">
    <property type="term" value="C:endomembrane system"/>
    <property type="evidence" value="ECO:0007669"/>
    <property type="project" value="UniProtKB-SubCell"/>
</dbReference>
<evidence type="ECO:0000256" key="2">
    <source>
        <dbReference type="ARBA" id="ARBA00022448"/>
    </source>
</evidence>
<feature type="transmembrane region" description="Helical" evidence="15">
    <location>
        <begin position="12"/>
        <end position="30"/>
    </location>
</feature>
<evidence type="ECO:0000313" key="18">
    <source>
        <dbReference type="EMBL" id="SNS54127.1"/>
    </source>
</evidence>
<comment type="function">
    <text evidence="12">Component of the F(0) channel, it forms part of the peripheral stalk, linking F(1) to F(0). The b'-subunit is a diverged and duplicated form of b found in plants and photosynthetic bacteria.</text>
</comment>
<keyword evidence="2 15" id="KW-0813">Transport</keyword>
<dbReference type="Proteomes" id="UP000198393">
    <property type="component" value="Unassembled WGS sequence"/>
</dbReference>
<dbReference type="Pfam" id="PF00430">
    <property type="entry name" value="ATP-synt_B"/>
    <property type="match status" value="1"/>
</dbReference>
<evidence type="ECO:0000256" key="6">
    <source>
        <dbReference type="ARBA" id="ARBA00022781"/>
    </source>
</evidence>
<dbReference type="GO" id="GO:0005886">
    <property type="term" value="C:plasma membrane"/>
    <property type="evidence" value="ECO:0007669"/>
    <property type="project" value="UniProtKB-SubCell"/>
</dbReference>
<comment type="subunit">
    <text evidence="13">F-type ATPases have 2 components, F(1) - the catalytic core - and F(0) - the membrane proton channel. F(1) has five subunits: alpha(3), beta(3), gamma(1), delta(1), epsilon(1). F(0) has four main subunits: a(1), b(2) and c(10-14). The alpha and beta chains form an alternating ring which encloses part of the gamma chain. F(1) is attached to F(0) by a central stalk formed by the gamma and epsilon chains, while a peripheral stalk is formed by the delta and b chains.</text>
</comment>
<dbReference type="NCBIfam" id="TIGR01144">
    <property type="entry name" value="ATP_synt_b"/>
    <property type="match status" value="1"/>
</dbReference>
<comment type="similarity">
    <text evidence="1 15 16">Belongs to the ATPase B chain family.</text>
</comment>
<evidence type="ECO:0000256" key="13">
    <source>
        <dbReference type="ARBA" id="ARBA00026054"/>
    </source>
</evidence>
<evidence type="ECO:0000256" key="10">
    <source>
        <dbReference type="ARBA" id="ARBA00023310"/>
    </source>
</evidence>
<dbReference type="PANTHER" id="PTHR33445:SF1">
    <property type="entry name" value="ATP SYNTHASE SUBUNIT B"/>
    <property type="match status" value="1"/>
</dbReference>
<comment type="subcellular location">
    <subcellularLocation>
        <location evidence="15">Cell membrane</location>
        <topology evidence="15">Single-pass membrane protein</topology>
    </subcellularLocation>
    <subcellularLocation>
        <location evidence="14">Endomembrane system</location>
        <topology evidence="14">Single-pass membrane protein</topology>
    </subcellularLocation>
</comment>
<dbReference type="InterPro" id="IPR002146">
    <property type="entry name" value="ATP_synth_b/b'su_bac/chlpt"/>
</dbReference>
<dbReference type="InterPro" id="IPR028987">
    <property type="entry name" value="ATP_synth_B-like_membr_sf"/>
</dbReference>
<keyword evidence="6 15" id="KW-0375">Hydrogen ion transport</keyword>
<evidence type="ECO:0000256" key="3">
    <source>
        <dbReference type="ARBA" id="ARBA00022475"/>
    </source>
</evidence>
<dbReference type="GO" id="GO:0045259">
    <property type="term" value="C:proton-transporting ATP synthase complex"/>
    <property type="evidence" value="ECO:0007669"/>
    <property type="project" value="UniProtKB-KW"/>
</dbReference>
<dbReference type="GO" id="GO:0046961">
    <property type="term" value="F:proton-transporting ATPase activity, rotational mechanism"/>
    <property type="evidence" value="ECO:0007669"/>
    <property type="project" value="TreeGrafter"/>
</dbReference>
<protein>
    <recommendedName>
        <fullName evidence="15">ATP synthase subunit b</fullName>
    </recommendedName>
    <alternativeName>
        <fullName evidence="15">ATP synthase F(0) sector subunit b</fullName>
    </alternativeName>
    <alternativeName>
        <fullName evidence="15">ATPase subunit I</fullName>
    </alternativeName>
    <alternativeName>
        <fullName evidence="15">F-type ATPase subunit b</fullName>
        <shortName evidence="15">F-ATPase subunit b</shortName>
    </alternativeName>
</protein>
<reference evidence="18 19" key="1">
    <citation type="submission" date="2017-06" db="EMBL/GenBank/DDBJ databases">
        <authorList>
            <person name="Kim H.J."/>
            <person name="Triplett B.A."/>
        </authorList>
    </citation>
    <scope>NUCLEOTIDE SEQUENCE [LARGE SCALE GENOMIC DNA]</scope>
    <source>
        <strain evidence="18 19">DSM 19307</strain>
    </source>
</reference>
<dbReference type="GO" id="GO:0046933">
    <property type="term" value="F:proton-transporting ATP synthase activity, rotational mechanism"/>
    <property type="evidence" value="ECO:0007669"/>
    <property type="project" value="UniProtKB-UniRule"/>
</dbReference>
<dbReference type="SUPFAM" id="SSF81573">
    <property type="entry name" value="F1F0 ATP synthase subunit B, membrane domain"/>
    <property type="match status" value="1"/>
</dbReference>
<dbReference type="InterPro" id="IPR005864">
    <property type="entry name" value="ATP_synth_F0_bsu_bac"/>
</dbReference>
<keyword evidence="10 15" id="KW-0066">ATP synthesis</keyword>
<keyword evidence="5 15" id="KW-0812">Transmembrane</keyword>
<evidence type="ECO:0000313" key="19">
    <source>
        <dbReference type="Proteomes" id="UP000198393"/>
    </source>
</evidence>
<evidence type="ECO:0000256" key="16">
    <source>
        <dbReference type="RuleBase" id="RU003848"/>
    </source>
</evidence>
<dbReference type="RefSeq" id="WP_089355344.1">
    <property type="nucleotide sequence ID" value="NZ_FZPD01000001.1"/>
</dbReference>
<keyword evidence="3 15" id="KW-1003">Cell membrane</keyword>
<dbReference type="OrthoDB" id="9795289at2"/>
<evidence type="ECO:0000256" key="5">
    <source>
        <dbReference type="ARBA" id="ARBA00022692"/>
    </source>
</evidence>
<evidence type="ECO:0000256" key="9">
    <source>
        <dbReference type="ARBA" id="ARBA00023136"/>
    </source>
</evidence>
<organism evidence="18 19">
    <name type="scientific">Ekhidna lutea</name>
    <dbReference type="NCBI Taxonomy" id="447679"/>
    <lineage>
        <taxon>Bacteria</taxon>
        <taxon>Pseudomonadati</taxon>
        <taxon>Bacteroidota</taxon>
        <taxon>Cytophagia</taxon>
        <taxon>Cytophagales</taxon>
        <taxon>Reichenbachiellaceae</taxon>
        <taxon>Ekhidna</taxon>
    </lineage>
</organism>
<evidence type="ECO:0000256" key="14">
    <source>
        <dbReference type="ARBA" id="ARBA00037847"/>
    </source>
</evidence>
<dbReference type="AlphaFoldDB" id="A0A239FBD4"/>
<sequence>MALVTPDIGLIIWQLIVFLIVLFILRAFVWRPILSALKTREFQIEDSLRAAEHAQEEMKQIKADNEYLLQEARIERDAILKEARDEASHIIERAKAETSDITSKMIQDAREAIEVEKKAALSEVKALVASLSLEIAEKVLREKLSDDKSQKALVEKFIKDVKVN</sequence>
<evidence type="ECO:0000256" key="7">
    <source>
        <dbReference type="ARBA" id="ARBA00022989"/>
    </source>
</evidence>
<name>A0A239FBD4_EKHLU</name>
<dbReference type="InterPro" id="IPR050059">
    <property type="entry name" value="ATP_synthase_B_chain"/>
</dbReference>
<evidence type="ECO:0000256" key="4">
    <source>
        <dbReference type="ARBA" id="ARBA00022547"/>
    </source>
</evidence>
<comment type="subunit">
    <text evidence="15">F-type ATPases have 2 components, F(1) - the catalytic core - and F(0) - the membrane proton channel. F(1) has five subunits: alpha(3), beta(3), gamma(1), delta(1), epsilon(1). F(0) has three main subunits: a(1), b(2) and c(10-14). The alpha and beta chains form an alternating ring which encloses part of the gamma chain. F(1) is attached to F(0) by a central stalk formed by the gamma and epsilon chains, while a peripheral stalk is formed by the delta and b chains.</text>
</comment>
<evidence type="ECO:0000256" key="8">
    <source>
        <dbReference type="ARBA" id="ARBA00023065"/>
    </source>
</evidence>
<keyword evidence="4 15" id="KW-0138">CF(0)</keyword>
<comment type="function">
    <text evidence="11 15">F(1)F(0) ATP synthase produces ATP from ADP in the presence of a proton or sodium gradient. F-type ATPases consist of two structural domains, F(1) containing the extramembraneous catalytic core and F(0) containing the membrane proton channel, linked together by a central stalk and a peripheral stalk. During catalysis, ATP synthesis in the catalytic domain of F(1) is coupled via a rotary mechanism of the central stalk subunits to proton translocation.</text>
</comment>
<keyword evidence="19" id="KW-1185">Reference proteome</keyword>
<dbReference type="CDD" id="cd06503">
    <property type="entry name" value="ATP-synt_Fo_b"/>
    <property type="match status" value="1"/>
</dbReference>
<dbReference type="PANTHER" id="PTHR33445">
    <property type="entry name" value="ATP SYNTHASE SUBUNIT B', CHLOROPLASTIC"/>
    <property type="match status" value="1"/>
</dbReference>
<proteinExistence type="inferred from homology"/>
<evidence type="ECO:0000256" key="1">
    <source>
        <dbReference type="ARBA" id="ARBA00005513"/>
    </source>
</evidence>
<dbReference type="HAMAP" id="MF_01398">
    <property type="entry name" value="ATP_synth_b_bprime"/>
    <property type="match status" value="1"/>
</dbReference>
<keyword evidence="17" id="KW-0175">Coiled coil</keyword>
<evidence type="ECO:0000256" key="15">
    <source>
        <dbReference type="HAMAP-Rule" id="MF_01398"/>
    </source>
</evidence>
<accession>A0A239FBD4</accession>
<dbReference type="EMBL" id="FZPD01000001">
    <property type="protein sequence ID" value="SNS54127.1"/>
    <property type="molecule type" value="Genomic_DNA"/>
</dbReference>
<evidence type="ECO:0000256" key="17">
    <source>
        <dbReference type="SAM" id="Coils"/>
    </source>
</evidence>
<gene>
    <name evidence="15" type="primary">atpF</name>
    <name evidence="18" type="ORF">SAMN05421640_0589</name>
</gene>